<dbReference type="EMBL" id="HG994372">
    <property type="protein sequence ID" value="CAF2110163.1"/>
    <property type="molecule type" value="Genomic_DNA"/>
</dbReference>
<gene>
    <name evidence="2" type="ORF">DARMORV10_C08P22480.1</name>
</gene>
<dbReference type="AlphaFoldDB" id="A0A816UCF7"/>
<protein>
    <submittedName>
        <fullName evidence="2">(rape) hypothetical protein</fullName>
    </submittedName>
</protein>
<organism evidence="2">
    <name type="scientific">Brassica napus</name>
    <name type="common">Rape</name>
    <dbReference type="NCBI Taxonomy" id="3708"/>
    <lineage>
        <taxon>Eukaryota</taxon>
        <taxon>Viridiplantae</taxon>
        <taxon>Streptophyta</taxon>
        <taxon>Embryophyta</taxon>
        <taxon>Tracheophyta</taxon>
        <taxon>Spermatophyta</taxon>
        <taxon>Magnoliopsida</taxon>
        <taxon>eudicotyledons</taxon>
        <taxon>Gunneridae</taxon>
        <taxon>Pentapetalae</taxon>
        <taxon>rosids</taxon>
        <taxon>malvids</taxon>
        <taxon>Brassicales</taxon>
        <taxon>Brassicaceae</taxon>
        <taxon>Brassiceae</taxon>
        <taxon>Brassica</taxon>
    </lineage>
</organism>
<dbReference type="Proteomes" id="UP001295469">
    <property type="component" value="Chromosome C08"/>
</dbReference>
<feature type="transmembrane region" description="Helical" evidence="1">
    <location>
        <begin position="20"/>
        <end position="41"/>
    </location>
</feature>
<keyword evidence="1" id="KW-0472">Membrane</keyword>
<name>A0A816UCF7_BRANA</name>
<keyword evidence="1" id="KW-1133">Transmembrane helix</keyword>
<evidence type="ECO:0000256" key="1">
    <source>
        <dbReference type="SAM" id="Phobius"/>
    </source>
</evidence>
<accession>A0A816UCF7</accession>
<proteinExistence type="predicted"/>
<sequence>MDRLVPHSPPPCPSLNPQSIMFLLKLIFSIIFLFPWTNLFLIHRIMTSRVTGITTKVREFTDLRYKTFFLLRSSIDWVRDLAPSTIEREVSSVGLGISWTRRLQISTRGLCRFVRFYYKKNIID</sequence>
<keyword evidence="1" id="KW-0812">Transmembrane</keyword>
<reference evidence="2" key="1">
    <citation type="submission" date="2021-01" db="EMBL/GenBank/DDBJ databases">
        <authorList>
            <consortium name="Genoscope - CEA"/>
            <person name="William W."/>
        </authorList>
    </citation>
    <scope>NUCLEOTIDE SEQUENCE</scope>
</reference>
<evidence type="ECO:0000313" key="2">
    <source>
        <dbReference type="EMBL" id="CAF2110163.1"/>
    </source>
</evidence>